<keyword evidence="2" id="KW-0812">Transmembrane</keyword>
<name>A0ABD3URP6_SINWO</name>
<keyword evidence="2" id="KW-1133">Transmembrane helix</keyword>
<dbReference type="EMBL" id="JBJQND010000015">
    <property type="protein sequence ID" value="KAL3852065.1"/>
    <property type="molecule type" value="Genomic_DNA"/>
</dbReference>
<evidence type="ECO:0000313" key="4">
    <source>
        <dbReference type="EMBL" id="KAL3852065.1"/>
    </source>
</evidence>
<organism evidence="4 5">
    <name type="scientific">Sinanodonta woodiana</name>
    <name type="common">Chinese pond mussel</name>
    <name type="synonym">Anodonta woodiana</name>
    <dbReference type="NCBI Taxonomy" id="1069815"/>
    <lineage>
        <taxon>Eukaryota</taxon>
        <taxon>Metazoa</taxon>
        <taxon>Spiralia</taxon>
        <taxon>Lophotrochozoa</taxon>
        <taxon>Mollusca</taxon>
        <taxon>Bivalvia</taxon>
        <taxon>Autobranchia</taxon>
        <taxon>Heteroconchia</taxon>
        <taxon>Palaeoheterodonta</taxon>
        <taxon>Unionida</taxon>
        <taxon>Unionoidea</taxon>
        <taxon>Unionidae</taxon>
        <taxon>Unioninae</taxon>
        <taxon>Sinanodonta</taxon>
    </lineage>
</organism>
<sequence>MALQYILLVSLLSSLSLSNDNGLQLWKDCPSIQSIQGSKGSHFEITIQMFNNACTDLLSISDKEKAYNFSKRSNNLNMQLTVNKERANITWSLIYNNWCQRRLFMLDVEYRVKNAEGNGAYISHWCFQYNLSKGQPKQKEKVTFYFDCIRTIPDREAYLINIKLWSLQQGWPLSSRIRRSVKSHCSGISCTTSLKDFLEIGPIKTITSQQDDPEITQICQCWSNSSISLKQNTDAEGRYLSIVVDNPNPYASLITVKVYEKEIDTLPIFSQTSRLSPPAVKVSPFLTHISCENQEGTYTPVLGYDCGGRGPFINDLCEAHTINGQAIHCPVKMKPISPTDGIPHVTIILLVLSGVAVVVMVVTVSYNVCKARKKKPGTHHHDSRLLSQSPNETEMNNLEEVSKARVHYPEYADPHRGRRQITLLYHTDSSTSLIRKDCVNVITELLTGSNIDVLGLDRVTLFRNWVELVERASKDDITEFLIIISSELVSFHNFYMTSSNNIDAICTESQNSNEYFCCAVLKALRDRYFQPGRVPFRIHILCLEHSDSQLCKKYIDTYSSFMIAEHQTKNTFIYCFAKYLEDTKSFVFDDTVLALLFKRLNGTATLPEITGETLGTTNTKRWAMKLKLQLEALFEESNQHILRKS</sequence>
<feature type="region of interest" description="Disordered" evidence="1">
    <location>
        <begin position="373"/>
        <end position="394"/>
    </location>
</feature>
<keyword evidence="5" id="KW-1185">Reference proteome</keyword>
<dbReference type="Proteomes" id="UP001634394">
    <property type="component" value="Unassembled WGS sequence"/>
</dbReference>
<accession>A0ABD3URP6</accession>
<dbReference type="EMBL" id="JBJQND010000015">
    <property type="protein sequence ID" value="KAL3852066.1"/>
    <property type="molecule type" value="Genomic_DNA"/>
</dbReference>
<protein>
    <recommendedName>
        <fullName evidence="6">SEFIR domain-containing protein</fullName>
    </recommendedName>
</protein>
<feature type="chain" id="PRO_5044725057" description="SEFIR domain-containing protein" evidence="3">
    <location>
        <begin position="19"/>
        <end position="645"/>
    </location>
</feature>
<feature type="transmembrane region" description="Helical" evidence="2">
    <location>
        <begin position="342"/>
        <end position="366"/>
    </location>
</feature>
<comment type="caution">
    <text evidence="4">The sequence shown here is derived from an EMBL/GenBank/DDBJ whole genome shotgun (WGS) entry which is preliminary data.</text>
</comment>
<feature type="signal peptide" evidence="3">
    <location>
        <begin position="1"/>
        <end position="18"/>
    </location>
</feature>
<reference evidence="4 5" key="1">
    <citation type="submission" date="2024-11" db="EMBL/GenBank/DDBJ databases">
        <title>Chromosome-level genome assembly of the freshwater bivalve Anodonta woodiana.</title>
        <authorList>
            <person name="Chen X."/>
        </authorList>
    </citation>
    <scope>NUCLEOTIDE SEQUENCE [LARGE SCALE GENOMIC DNA]</scope>
    <source>
        <strain evidence="4">MN2024</strain>
        <tissue evidence="4">Gills</tissue>
    </source>
</reference>
<evidence type="ECO:0000313" key="5">
    <source>
        <dbReference type="Proteomes" id="UP001634394"/>
    </source>
</evidence>
<evidence type="ECO:0008006" key="6">
    <source>
        <dbReference type="Google" id="ProtNLM"/>
    </source>
</evidence>
<evidence type="ECO:0000256" key="2">
    <source>
        <dbReference type="SAM" id="Phobius"/>
    </source>
</evidence>
<keyword evidence="3" id="KW-0732">Signal</keyword>
<proteinExistence type="predicted"/>
<gene>
    <name evidence="4" type="ORF">ACJMK2_015754</name>
</gene>
<feature type="compositionally biased region" description="Polar residues" evidence="1">
    <location>
        <begin position="385"/>
        <end position="394"/>
    </location>
</feature>
<keyword evidence="2" id="KW-0472">Membrane</keyword>
<dbReference type="AlphaFoldDB" id="A0ABD3URP6"/>
<evidence type="ECO:0000256" key="3">
    <source>
        <dbReference type="SAM" id="SignalP"/>
    </source>
</evidence>
<evidence type="ECO:0000256" key="1">
    <source>
        <dbReference type="SAM" id="MobiDB-lite"/>
    </source>
</evidence>